<dbReference type="FunFam" id="3.90.1150.10:FF:000008">
    <property type="entry name" value="Cystathionine gamma-synthase"/>
    <property type="match status" value="1"/>
</dbReference>
<evidence type="ECO:0000256" key="11">
    <source>
        <dbReference type="PIRSR" id="PIRSR001434-2"/>
    </source>
</evidence>
<dbReference type="InterPro" id="IPR015424">
    <property type="entry name" value="PyrdxlP-dep_Trfase"/>
</dbReference>
<dbReference type="EMBL" id="CP157962">
    <property type="protein sequence ID" value="XBT97168.1"/>
    <property type="molecule type" value="Genomic_DNA"/>
</dbReference>
<evidence type="ECO:0000256" key="3">
    <source>
        <dbReference type="ARBA" id="ARBA00012222"/>
    </source>
</evidence>
<evidence type="ECO:0000256" key="6">
    <source>
        <dbReference type="ARBA" id="ARBA00023239"/>
    </source>
</evidence>
<evidence type="ECO:0000256" key="4">
    <source>
        <dbReference type="ARBA" id="ARBA00019040"/>
    </source>
</evidence>
<dbReference type="CDD" id="cd00614">
    <property type="entry name" value="CGS_like"/>
    <property type="match status" value="1"/>
</dbReference>
<reference evidence="13" key="1">
    <citation type="submission" date="2024-06" db="EMBL/GenBank/DDBJ databases">
        <authorList>
            <person name="Li T."/>
            <person name="Gao R."/>
        </authorList>
    </citation>
    <scope>NUCLEOTIDE SEQUENCE</scope>
    <source>
        <strain evidence="13">ZPR3</strain>
        <plasmid evidence="13">unnamed2</plasmid>
    </source>
</reference>
<evidence type="ECO:0000256" key="8">
    <source>
        <dbReference type="ARBA" id="ARBA00050802"/>
    </source>
</evidence>
<organism evidence="13">
    <name type="scientific">Rhizobium sp. ZPR3</name>
    <dbReference type="NCBI Taxonomy" id="3158967"/>
    <lineage>
        <taxon>Bacteria</taxon>
        <taxon>Pseudomonadati</taxon>
        <taxon>Pseudomonadota</taxon>
        <taxon>Alphaproteobacteria</taxon>
        <taxon>Hyphomicrobiales</taxon>
        <taxon>Rhizobiaceae</taxon>
        <taxon>Rhizobium/Agrobacterium group</taxon>
        <taxon>Rhizobium</taxon>
    </lineage>
</organism>
<dbReference type="Gene3D" id="3.90.1150.10">
    <property type="entry name" value="Aspartate Aminotransferase, domain 1"/>
    <property type="match status" value="1"/>
</dbReference>
<protein>
    <recommendedName>
        <fullName evidence="4">L-methionine gamma-lyase</fullName>
        <ecNumber evidence="3">4.4.1.11</ecNumber>
    </recommendedName>
    <alternativeName>
        <fullName evidence="10">L-methionine-alpha-deamino-gamma-mercaptomethane-lyase</fullName>
    </alternativeName>
</protein>
<proteinExistence type="inferred from homology"/>
<dbReference type="GO" id="GO:0030170">
    <property type="term" value="F:pyridoxal phosphate binding"/>
    <property type="evidence" value="ECO:0007669"/>
    <property type="project" value="InterPro"/>
</dbReference>
<keyword evidence="13" id="KW-0808">Transferase</keyword>
<dbReference type="PANTHER" id="PTHR11808:SF75">
    <property type="entry name" value="CYSTATHIONINE GAMMA-SYNTHASE"/>
    <property type="match status" value="1"/>
</dbReference>
<comment type="subunit">
    <text evidence="9">Homotetramer; dimer of active dimers.</text>
</comment>
<dbReference type="GO" id="GO:0005737">
    <property type="term" value="C:cytoplasm"/>
    <property type="evidence" value="ECO:0007669"/>
    <property type="project" value="TreeGrafter"/>
</dbReference>
<dbReference type="Pfam" id="PF01053">
    <property type="entry name" value="Cys_Met_Meta_PP"/>
    <property type="match status" value="1"/>
</dbReference>
<dbReference type="FunFam" id="3.40.640.10:FF:000046">
    <property type="entry name" value="Cystathionine gamma-lyase"/>
    <property type="match status" value="1"/>
</dbReference>
<dbReference type="EC" id="4.4.1.11" evidence="3"/>
<dbReference type="PIRSF" id="PIRSF001434">
    <property type="entry name" value="CGS"/>
    <property type="match status" value="1"/>
</dbReference>
<keyword evidence="13" id="KW-0614">Plasmid</keyword>
<dbReference type="InterPro" id="IPR011821">
    <property type="entry name" value="O_succ_thio_ly"/>
</dbReference>
<evidence type="ECO:0000256" key="1">
    <source>
        <dbReference type="ARBA" id="ARBA00001933"/>
    </source>
</evidence>
<dbReference type="GO" id="GO:0004123">
    <property type="term" value="F:cystathionine gamma-lyase activity"/>
    <property type="evidence" value="ECO:0007669"/>
    <property type="project" value="TreeGrafter"/>
</dbReference>
<dbReference type="PANTHER" id="PTHR11808">
    <property type="entry name" value="TRANS-SULFURATION ENZYME FAMILY MEMBER"/>
    <property type="match status" value="1"/>
</dbReference>
<dbReference type="InterPro" id="IPR015421">
    <property type="entry name" value="PyrdxlP-dep_Trfase_major"/>
</dbReference>
<comment type="cofactor">
    <cofactor evidence="1 12">
        <name>pyridoxal 5'-phosphate</name>
        <dbReference type="ChEBI" id="CHEBI:597326"/>
    </cofactor>
</comment>
<dbReference type="SUPFAM" id="SSF53383">
    <property type="entry name" value="PLP-dependent transferases"/>
    <property type="match status" value="1"/>
</dbReference>
<evidence type="ECO:0000256" key="5">
    <source>
        <dbReference type="ARBA" id="ARBA00022898"/>
    </source>
</evidence>
<comment type="similarity">
    <text evidence="2">Belongs to the trans-sulfuration enzymes family. L-methionine gamma-lyase subfamily.</text>
</comment>
<accession>A0AAU7S487</accession>
<dbReference type="RefSeq" id="WP_349962116.1">
    <property type="nucleotide sequence ID" value="NZ_CP157962.1"/>
</dbReference>
<evidence type="ECO:0000256" key="9">
    <source>
        <dbReference type="ARBA" id="ARBA00064130"/>
    </source>
</evidence>
<gene>
    <name evidence="13" type="primary">metB</name>
    <name evidence="13" type="ORF">ABM479_28190</name>
</gene>
<keyword evidence="6" id="KW-0456">Lyase</keyword>
<dbReference type="InterPro" id="IPR000277">
    <property type="entry name" value="Cys/Met-Metab_PyrdxlP-dep_enz"/>
</dbReference>
<evidence type="ECO:0000313" key="13">
    <source>
        <dbReference type="EMBL" id="XBT97168.1"/>
    </source>
</evidence>
<feature type="modified residue" description="N6-(pyridoxal phosphate)lysine" evidence="11">
    <location>
        <position position="199"/>
    </location>
</feature>
<sequence length="385" mass="40830">MSINKDFRTIAAANGIADDTAYGAVTPPLYLSSNFAFRQFEQAQAYEYSRTSNPTRDLLADTVAKLEGGAGAVVTSSGMAAVNLILGLLKPGDRVIAPHDCYGGTYRLLAALRDKGHFEVEFVDQGNSTALASALDRGAALVFVETPSNPLMRIVDIRSISQQAKSAGARLVVDNTFLSPALQRPIALGADFVIHSTTKYLNGHSDVVGGAVVAANSHDVEELKAWANMIGVTGSPFDSYLTQRGIRSLFARIERQQTTAMAIAQFLSRHPQVGAVHYPGLPTHPGHELAAQQQSGFGAMLSFELNGGIEAIRRFVATLKIFTLAESLGGVESLVAHPASMTHVGMGAEARHAAGIRDGLLRVSVGLEAEEDLLSDFAASLGKIE</sequence>
<dbReference type="PROSITE" id="PS00868">
    <property type="entry name" value="CYS_MET_METAB_PP"/>
    <property type="match status" value="1"/>
</dbReference>
<dbReference type="GO" id="GO:0047982">
    <property type="term" value="F:homocysteine desulfhydrase activity"/>
    <property type="evidence" value="ECO:0007669"/>
    <property type="project" value="UniProtKB-EC"/>
</dbReference>
<geneLocation type="plasmid" evidence="13">
    <name>unnamed2</name>
</geneLocation>
<evidence type="ECO:0000256" key="12">
    <source>
        <dbReference type="RuleBase" id="RU362118"/>
    </source>
</evidence>
<comment type="catalytic activity">
    <reaction evidence="7">
        <text>L-methionine + H2O = methanethiol + 2-oxobutanoate + NH4(+)</text>
        <dbReference type="Rhea" id="RHEA:23800"/>
        <dbReference type="ChEBI" id="CHEBI:15377"/>
        <dbReference type="ChEBI" id="CHEBI:16007"/>
        <dbReference type="ChEBI" id="CHEBI:16763"/>
        <dbReference type="ChEBI" id="CHEBI:28938"/>
        <dbReference type="ChEBI" id="CHEBI:57844"/>
        <dbReference type="EC" id="4.4.1.11"/>
    </reaction>
</comment>
<evidence type="ECO:0000256" key="10">
    <source>
        <dbReference type="ARBA" id="ARBA00078333"/>
    </source>
</evidence>
<comment type="catalytic activity">
    <reaction evidence="8">
        <text>L-homocysteine + H2O = 2-oxobutanoate + hydrogen sulfide + NH4(+) + H(+)</text>
        <dbReference type="Rhea" id="RHEA:14501"/>
        <dbReference type="ChEBI" id="CHEBI:15377"/>
        <dbReference type="ChEBI" id="CHEBI:15378"/>
        <dbReference type="ChEBI" id="CHEBI:16763"/>
        <dbReference type="ChEBI" id="CHEBI:28938"/>
        <dbReference type="ChEBI" id="CHEBI:29919"/>
        <dbReference type="ChEBI" id="CHEBI:58199"/>
        <dbReference type="EC" id="4.4.1.2"/>
    </reaction>
</comment>
<dbReference type="GO" id="GO:0003962">
    <property type="term" value="F:cystathionine gamma-synthase activity"/>
    <property type="evidence" value="ECO:0007669"/>
    <property type="project" value="TreeGrafter"/>
</dbReference>
<evidence type="ECO:0000256" key="7">
    <source>
        <dbReference type="ARBA" id="ARBA00049180"/>
    </source>
</evidence>
<dbReference type="InterPro" id="IPR054542">
    <property type="entry name" value="Cys_met_metab_PP"/>
</dbReference>
<dbReference type="Gene3D" id="3.40.640.10">
    <property type="entry name" value="Type I PLP-dependent aspartate aminotransferase-like (Major domain)"/>
    <property type="match status" value="1"/>
</dbReference>
<dbReference type="GO" id="GO:0018826">
    <property type="term" value="F:methionine gamma-lyase activity"/>
    <property type="evidence" value="ECO:0007669"/>
    <property type="project" value="UniProtKB-EC"/>
</dbReference>
<dbReference type="AlphaFoldDB" id="A0AAU7S487"/>
<dbReference type="GO" id="GO:0019346">
    <property type="term" value="P:transsulfuration"/>
    <property type="evidence" value="ECO:0007669"/>
    <property type="project" value="InterPro"/>
</dbReference>
<name>A0AAU7S487_9HYPH</name>
<dbReference type="GO" id="GO:0019343">
    <property type="term" value="P:cysteine biosynthetic process via cystathionine"/>
    <property type="evidence" value="ECO:0007669"/>
    <property type="project" value="TreeGrafter"/>
</dbReference>
<dbReference type="NCBIfam" id="TIGR02080">
    <property type="entry name" value="O_succ_thio_ly"/>
    <property type="match status" value="1"/>
</dbReference>
<keyword evidence="5 11" id="KW-0663">Pyridoxal phosphate</keyword>
<dbReference type="InterPro" id="IPR015422">
    <property type="entry name" value="PyrdxlP-dep_Trfase_small"/>
</dbReference>
<evidence type="ECO:0000256" key="2">
    <source>
        <dbReference type="ARBA" id="ARBA00008667"/>
    </source>
</evidence>